<dbReference type="Proteomes" id="UP000026902">
    <property type="component" value="Segment"/>
</dbReference>
<name>A0A024AZW4_9CAUD</name>
<reference evidence="2" key="1">
    <citation type="submission" date="2014-09" db="EMBL/GenBank/DDBJ databases">
        <authorList>
            <person name="Sauder A.B."/>
            <person name="McKenzie Q.R."/>
            <person name="Temple L.M."/>
            <person name="Alexis B.K."/>
            <person name="Al-Atrache Z."/>
            <person name="Lewis L.O."/>
            <person name="Loesser-Casey K.E."/>
            <person name="Mitchell K.J."/>
        </authorList>
    </citation>
    <scope>NUCLEOTIDE SEQUENCE [LARGE SCALE GENOMIC DNA]</scope>
</reference>
<organism evidence="1 2">
    <name type="scientific">Bacillus phage CAM003</name>
    <dbReference type="NCBI Taxonomy" id="1486657"/>
    <lineage>
        <taxon>Viruses</taxon>
        <taxon>Duplodnaviria</taxon>
        <taxon>Heunggongvirae</taxon>
        <taxon>Uroviricota</taxon>
        <taxon>Caudoviricetes</taxon>
        <taxon>Herelleviridae</taxon>
        <taxon>Bastillevirinae</taxon>
        <taxon>Bastillevirus</taxon>
        <taxon>Bastillevirus CAM003</taxon>
    </lineage>
</organism>
<protein>
    <submittedName>
        <fullName evidence="1">Uncharacterized protein</fullName>
    </submittedName>
</protein>
<accession>A0A024AZW4</accession>
<dbReference type="KEGG" id="vg:19526357"/>
<dbReference type="RefSeq" id="YP_009036957.1">
    <property type="nucleotide sequence ID" value="NC_024216.1"/>
</dbReference>
<proteinExistence type="predicted"/>
<dbReference type="EMBL" id="KJ489397">
    <property type="protein sequence ID" value="AHZ09491.1"/>
    <property type="molecule type" value="Genomic_DNA"/>
</dbReference>
<evidence type="ECO:0000313" key="2">
    <source>
        <dbReference type="Proteomes" id="UP000026902"/>
    </source>
</evidence>
<dbReference type="GeneID" id="19526357"/>
<sequence>MTTQQKPKNLIDLFKINVIKYKGREIKGSSVLEYEVFIPVELMVNQAQDTDNFIKMAKYIKNDKELGCLVALEKDKVVRLSASESVQGIAFVFTFNQFTDFDRLLELADKF</sequence>
<keyword evidence="2" id="KW-1185">Reference proteome</keyword>
<evidence type="ECO:0000313" key="1">
    <source>
        <dbReference type="EMBL" id="AHZ09491.1"/>
    </source>
</evidence>